<comment type="caution">
    <text evidence="4">The sequence shown here is derived from an EMBL/GenBank/DDBJ whole genome shotgun (WGS) entry which is preliminary data.</text>
</comment>
<feature type="region of interest" description="Disordered" evidence="2">
    <location>
        <begin position="106"/>
        <end position="128"/>
    </location>
</feature>
<feature type="region of interest" description="Disordered" evidence="2">
    <location>
        <begin position="428"/>
        <end position="447"/>
    </location>
</feature>
<evidence type="ECO:0000256" key="3">
    <source>
        <dbReference type="SAM" id="Phobius"/>
    </source>
</evidence>
<evidence type="ECO:0000313" key="4">
    <source>
        <dbReference type="EMBL" id="KAK3295061.1"/>
    </source>
</evidence>
<keyword evidence="3" id="KW-0472">Membrane</keyword>
<gene>
    <name evidence="4" type="ORF">B0H64DRAFT_402490</name>
</gene>
<dbReference type="RefSeq" id="XP_062658575.1">
    <property type="nucleotide sequence ID" value="XM_062804237.1"/>
</dbReference>
<reference evidence="4" key="2">
    <citation type="submission" date="2023-06" db="EMBL/GenBank/DDBJ databases">
        <authorList>
            <consortium name="Lawrence Berkeley National Laboratory"/>
            <person name="Haridas S."/>
            <person name="Hensen N."/>
            <person name="Bonometti L."/>
            <person name="Westerberg I."/>
            <person name="Brannstrom I.O."/>
            <person name="Guillou S."/>
            <person name="Cros-Aarteil S."/>
            <person name="Calhoun S."/>
            <person name="Kuo A."/>
            <person name="Mondo S."/>
            <person name="Pangilinan J."/>
            <person name="Riley R."/>
            <person name="Labutti K."/>
            <person name="Andreopoulos B."/>
            <person name="Lipzen A."/>
            <person name="Chen C."/>
            <person name="Yanf M."/>
            <person name="Daum C."/>
            <person name="Ng V."/>
            <person name="Clum A."/>
            <person name="Steindorff A."/>
            <person name="Ohm R."/>
            <person name="Martin F."/>
            <person name="Silar P."/>
            <person name="Natvig D."/>
            <person name="Lalanne C."/>
            <person name="Gautier V."/>
            <person name="Ament-Velasquez S.L."/>
            <person name="Kruys A."/>
            <person name="Hutchinson M.I."/>
            <person name="Powell A.J."/>
            <person name="Barry K."/>
            <person name="Miller A.N."/>
            <person name="Grigoriev I.V."/>
            <person name="Debuchy R."/>
            <person name="Gladieux P."/>
            <person name="Thoren M.H."/>
            <person name="Johannesson H."/>
        </authorList>
    </citation>
    <scope>NUCLEOTIDE SEQUENCE</scope>
    <source>
        <strain evidence="4">CBS 168.71</strain>
    </source>
</reference>
<dbReference type="Proteomes" id="UP001278766">
    <property type="component" value="Unassembled WGS sequence"/>
</dbReference>
<reference evidence="4" key="1">
    <citation type="journal article" date="2023" name="Mol. Phylogenet. Evol.">
        <title>Genome-scale phylogeny and comparative genomics of the fungal order Sordariales.</title>
        <authorList>
            <person name="Hensen N."/>
            <person name="Bonometti L."/>
            <person name="Westerberg I."/>
            <person name="Brannstrom I.O."/>
            <person name="Guillou S."/>
            <person name="Cros-Aarteil S."/>
            <person name="Calhoun S."/>
            <person name="Haridas S."/>
            <person name="Kuo A."/>
            <person name="Mondo S."/>
            <person name="Pangilinan J."/>
            <person name="Riley R."/>
            <person name="LaButti K."/>
            <person name="Andreopoulos B."/>
            <person name="Lipzen A."/>
            <person name="Chen C."/>
            <person name="Yan M."/>
            <person name="Daum C."/>
            <person name="Ng V."/>
            <person name="Clum A."/>
            <person name="Steindorff A."/>
            <person name="Ohm R.A."/>
            <person name="Martin F."/>
            <person name="Silar P."/>
            <person name="Natvig D.O."/>
            <person name="Lalanne C."/>
            <person name="Gautier V."/>
            <person name="Ament-Velasquez S.L."/>
            <person name="Kruys A."/>
            <person name="Hutchinson M.I."/>
            <person name="Powell A.J."/>
            <person name="Barry K."/>
            <person name="Miller A.N."/>
            <person name="Grigoriev I.V."/>
            <person name="Debuchy R."/>
            <person name="Gladieux P."/>
            <person name="Hiltunen Thoren M."/>
            <person name="Johannesson H."/>
        </authorList>
    </citation>
    <scope>NUCLEOTIDE SEQUENCE</scope>
    <source>
        <strain evidence="4">CBS 168.71</strain>
    </source>
</reference>
<feature type="transmembrane region" description="Helical" evidence="3">
    <location>
        <begin position="393"/>
        <end position="416"/>
    </location>
</feature>
<feature type="compositionally biased region" description="Low complexity" evidence="2">
    <location>
        <begin position="432"/>
        <end position="444"/>
    </location>
</feature>
<sequence>MDWAPAVDPCITKRDLGGFYYDKKQSHGSNVPTVVRSQGNKFEIVPLDSQEAWDTWFQSDIFNDGHMKSSHPPRDLSGFQVLVSPHIEPVAHSGFSGFHAQGNPGPLLGGDLSDDESGPKPLPQTHSNLPFSKPNWAKVAKAFMISKAILHPIRRNKCQSTFVACNHGAADLELHTAVAAPYNRPGSFSLSCTYFAAPKLTLAVFYSCDSTQLQRIIKLLRGSPEVASHPLLMVGVFAELQLNRMEASISRVHQLCDYNKRVFDVNWGSNMAILIKNLNRRLRRGEVKAKEAEEEMRAVRAQVKEMADRVDNQETAWTAFAPPAGAAGPSGNTAAISNRFKGRFKEIDNEIEGLMAQCRAAAEGQTYLANLFMSEIQRKEAGASRRQGVQSKFLAMIATIFLPMTSVATIFAVPAFKFENDWRDVRFQPVNGSDSDGGSSSSSPSDPPNPVFSGYGIIFIVVSVCLTCLTYYSYLSAKKRLEEDDELGLIGPGPGQQQVSPAAGKQPGTTAGLQGKESGGSSSSSSSFARLWGLEAGLRFINPLRARSWFRGRGGNGGQNNNPGGSPV</sequence>
<keyword evidence="3" id="KW-1133">Transmembrane helix</keyword>
<name>A0AAE0HEN4_9PEZI</name>
<proteinExistence type="predicted"/>
<keyword evidence="5" id="KW-1185">Reference proteome</keyword>
<protein>
    <submittedName>
        <fullName evidence="4">Uncharacterized protein</fullName>
    </submittedName>
</protein>
<keyword evidence="3" id="KW-0812">Transmembrane</keyword>
<accession>A0AAE0HEN4</accession>
<dbReference type="GeneID" id="87841185"/>
<organism evidence="4 5">
    <name type="scientific">Chaetomium fimeti</name>
    <dbReference type="NCBI Taxonomy" id="1854472"/>
    <lineage>
        <taxon>Eukaryota</taxon>
        <taxon>Fungi</taxon>
        <taxon>Dikarya</taxon>
        <taxon>Ascomycota</taxon>
        <taxon>Pezizomycotina</taxon>
        <taxon>Sordariomycetes</taxon>
        <taxon>Sordariomycetidae</taxon>
        <taxon>Sordariales</taxon>
        <taxon>Chaetomiaceae</taxon>
        <taxon>Chaetomium</taxon>
    </lineage>
</organism>
<feature type="region of interest" description="Disordered" evidence="2">
    <location>
        <begin position="487"/>
        <end position="526"/>
    </location>
</feature>
<evidence type="ECO:0000313" key="5">
    <source>
        <dbReference type="Proteomes" id="UP001278766"/>
    </source>
</evidence>
<evidence type="ECO:0000256" key="1">
    <source>
        <dbReference type="SAM" id="Coils"/>
    </source>
</evidence>
<dbReference type="AlphaFoldDB" id="A0AAE0HEN4"/>
<evidence type="ECO:0000256" key="2">
    <source>
        <dbReference type="SAM" id="MobiDB-lite"/>
    </source>
</evidence>
<dbReference type="EMBL" id="JAUEPN010000005">
    <property type="protein sequence ID" value="KAK3295061.1"/>
    <property type="molecule type" value="Genomic_DNA"/>
</dbReference>
<keyword evidence="1" id="KW-0175">Coiled coil</keyword>
<feature type="coiled-coil region" evidence="1">
    <location>
        <begin position="275"/>
        <end position="316"/>
    </location>
</feature>
<feature type="transmembrane region" description="Helical" evidence="3">
    <location>
        <begin position="452"/>
        <end position="472"/>
    </location>
</feature>